<evidence type="ECO:0000313" key="2">
    <source>
        <dbReference type="EMBL" id="CAI4062703.1"/>
    </source>
</evidence>
<accession>A0AA35JIK0</accession>
<sequence>MLLSSANLARPEDTENSDDNSSKNSNSFMRSIVSSLMVKPITSLTNTVTRNKSKGENTPRNSSPSKITRYDLIKAAADNDLRRSKTQGRAKSRRGSNSGQNGDISVSSPISGIQRTRSSI</sequence>
<dbReference type="Proteomes" id="UP001162090">
    <property type="component" value="Chromosome 7"/>
</dbReference>
<protein>
    <submittedName>
        <fullName evidence="2">Uncharacterized protein</fullName>
    </submittedName>
</protein>
<organism evidence="2 3">
    <name type="scientific">Saccharomyces uvarum</name>
    <name type="common">Yeast</name>
    <name type="synonym">Saccharomyces bayanus var. uvarum</name>
    <dbReference type="NCBI Taxonomy" id="230603"/>
    <lineage>
        <taxon>Eukaryota</taxon>
        <taxon>Fungi</taxon>
        <taxon>Dikarya</taxon>
        <taxon>Ascomycota</taxon>
        <taxon>Saccharomycotina</taxon>
        <taxon>Saccharomycetes</taxon>
        <taxon>Saccharomycetales</taxon>
        <taxon>Saccharomycetaceae</taxon>
        <taxon>Saccharomyces</taxon>
    </lineage>
</organism>
<feature type="compositionally biased region" description="Polar residues" evidence="1">
    <location>
        <begin position="42"/>
        <end position="66"/>
    </location>
</feature>
<dbReference type="EMBL" id="OX365918">
    <property type="protein sequence ID" value="CAI4062703.1"/>
    <property type="molecule type" value="Genomic_DNA"/>
</dbReference>
<proteinExistence type="predicted"/>
<dbReference type="AlphaFoldDB" id="A0AA35JIK0"/>
<feature type="compositionally biased region" description="Basic and acidic residues" evidence="1">
    <location>
        <begin position="68"/>
        <end position="83"/>
    </location>
</feature>
<evidence type="ECO:0000313" key="3">
    <source>
        <dbReference type="Proteomes" id="UP001162090"/>
    </source>
</evidence>
<name>A0AA35JIK0_SACUV</name>
<feature type="region of interest" description="Disordered" evidence="1">
    <location>
        <begin position="1"/>
        <end position="120"/>
    </location>
</feature>
<reference evidence="2" key="1">
    <citation type="submission" date="2022-10" db="EMBL/GenBank/DDBJ databases">
        <authorList>
            <person name="Byrne P K."/>
        </authorList>
    </citation>
    <scope>NUCLEOTIDE SEQUENCE</scope>
    <source>
        <strain evidence="2">CBS7001</strain>
    </source>
</reference>
<feature type="compositionally biased region" description="Polar residues" evidence="1">
    <location>
        <begin position="95"/>
        <end position="120"/>
    </location>
</feature>
<gene>
    <name evidence="2" type="primary">SUVC07G2740</name>
    <name evidence="2" type="ORF">SUVC_07G2740</name>
</gene>
<feature type="compositionally biased region" description="Basic residues" evidence="1">
    <location>
        <begin position="84"/>
        <end position="94"/>
    </location>
</feature>
<evidence type="ECO:0000256" key="1">
    <source>
        <dbReference type="SAM" id="MobiDB-lite"/>
    </source>
</evidence>